<evidence type="ECO:0000256" key="4">
    <source>
        <dbReference type="ARBA" id="ARBA00022833"/>
    </source>
</evidence>
<keyword evidence="4" id="KW-0862">Zinc</keyword>
<dbReference type="GO" id="GO:0003713">
    <property type="term" value="F:transcription coactivator activity"/>
    <property type="evidence" value="ECO:0007669"/>
    <property type="project" value="InterPro"/>
</dbReference>
<dbReference type="Pfam" id="PF22941">
    <property type="entry name" value="TADA2A-like_3rd"/>
    <property type="match status" value="1"/>
</dbReference>
<evidence type="ECO:0000256" key="2">
    <source>
        <dbReference type="ARBA" id="ARBA00022723"/>
    </source>
</evidence>
<protein>
    <recommendedName>
        <fullName evidence="8">Transcriptional adapter</fullName>
    </recommendedName>
</protein>
<dbReference type="CDD" id="cd02335">
    <property type="entry name" value="ZZ_ADA2"/>
    <property type="match status" value="1"/>
</dbReference>
<evidence type="ECO:0000256" key="3">
    <source>
        <dbReference type="ARBA" id="ARBA00022771"/>
    </source>
</evidence>
<dbReference type="SUPFAM" id="SSF46689">
    <property type="entry name" value="Homeodomain-like"/>
    <property type="match status" value="1"/>
</dbReference>
<evidence type="ECO:0000256" key="8">
    <source>
        <dbReference type="PIRNR" id="PIRNR025024"/>
    </source>
</evidence>
<dbReference type="EMBL" id="OU893333">
    <property type="protein sequence ID" value="CAG9789291.1"/>
    <property type="molecule type" value="Genomic_DNA"/>
</dbReference>
<dbReference type="GO" id="GO:0008270">
    <property type="term" value="F:zinc ion binding"/>
    <property type="evidence" value="ECO:0007669"/>
    <property type="project" value="UniProtKB-KW"/>
</dbReference>
<reference evidence="15" key="2">
    <citation type="submission" date="2022-10" db="EMBL/GenBank/DDBJ databases">
        <authorList>
            <consortium name="ENA_rothamsted_submissions"/>
            <consortium name="culmorum"/>
            <person name="King R."/>
        </authorList>
    </citation>
    <scope>NUCLEOTIDE SEQUENCE</scope>
</reference>
<evidence type="ECO:0000256" key="1">
    <source>
        <dbReference type="ARBA" id="ARBA00004123"/>
    </source>
</evidence>
<dbReference type="InterPro" id="IPR041983">
    <property type="entry name" value="ADA2-like_ZZ"/>
</dbReference>
<dbReference type="Proteomes" id="UP001153714">
    <property type="component" value="Chromosome 2"/>
</dbReference>
<dbReference type="PROSITE" id="PS51294">
    <property type="entry name" value="HTH_MYB"/>
    <property type="match status" value="1"/>
</dbReference>
<dbReference type="PIRSF" id="PIRSF025024">
    <property type="entry name" value="Transcriptional_adaptor_2"/>
    <property type="match status" value="1"/>
</dbReference>
<dbReference type="PROSITE" id="PS50135">
    <property type="entry name" value="ZF_ZZ_2"/>
    <property type="match status" value="1"/>
</dbReference>
<sequence>MSFSDLYAKYNCTYCQEEINGICVRCAECTDFDICLQCFSLGAEIGSHKNDHSYQYMDSGAFGIFLGRSNWSANEEVRLLDAIEQFGFGNWEDIAKHIETRTPEEAKDEYITRYLEGSIGRATWGSVESTSRPSLHCADKDDGPLGPNAVSRLPHLAVTSEEAAQLSYMPNRDDFEREHDHEAEQLVSTLSLSSEDDELDVALKLSQVDIYVRRLRERTRRKRLVRDFQLVSVFFNNQRNKQRTLGKLAKEKKEFTERLRWTAQFYGRSEQAAVVAGLWRERELRVRLAELHRYRLAGVTRLEECAHYEQHAAHRKHPNAQPHHLDGSSGCLDTNQTKEITQNSTQQLRRRDGEDGSSSTSPKCTRDGSTACGCSRKSSCSGACSRHLLTNNEIQVICLFIYNNNHFVYVAIATNDLNTEVPKRFILVDHFNKFTGFGGPPCCYIFTIFLKFVQNVKI</sequence>
<dbReference type="OrthoDB" id="270417at2759"/>
<dbReference type="InterPro" id="IPR043145">
    <property type="entry name" value="Znf_ZZ_sf"/>
</dbReference>
<dbReference type="InterPro" id="IPR017930">
    <property type="entry name" value="Myb_dom"/>
</dbReference>
<reference evidence="15" key="1">
    <citation type="submission" date="2021-12" db="EMBL/GenBank/DDBJ databases">
        <authorList>
            <person name="King R."/>
        </authorList>
    </citation>
    <scope>NUCLEOTIDE SEQUENCE</scope>
</reference>
<keyword evidence="3 9" id="KW-0863">Zinc-finger</keyword>
<keyword evidence="5 8" id="KW-0805">Transcription regulation</keyword>
<feature type="compositionally biased region" description="Polar residues" evidence="10">
    <location>
        <begin position="331"/>
        <end position="347"/>
    </location>
</feature>
<feature type="domain" description="SANT" evidence="13">
    <location>
        <begin position="66"/>
        <end position="118"/>
    </location>
</feature>
<dbReference type="InterPro" id="IPR016827">
    <property type="entry name" value="Ada2/TADA2"/>
</dbReference>
<proteinExistence type="predicted"/>
<evidence type="ECO:0000256" key="9">
    <source>
        <dbReference type="PROSITE-ProRule" id="PRU00228"/>
    </source>
</evidence>
<dbReference type="PANTHER" id="PTHR12374">
    <property type="entry name" value="TRANSCRIPTIONAL ADAPTOR 2 ADA2 -RELATED"/>
    <property type="match status" value="1"/>
</dbReference>
<evidence type="ECO:0000259" key="11">
    <source>
        <dbReference type="PROSITE" id="PS50090"/>
    </source>
</evidence>
<keyword evidence="6 8" id="KW-0804">Transcription</keyword>
<dbReference type="InterPro" id="IPR009057">
    <property type="entry name" value="Homeodomain-like_sf"/>
</dbReference>
<dbReference type="GO" id="GO:0070461">
    <property type="term" value="C:SAGA-type complex"/>
    <property type="evidence" value="ECO:0007669"/>
    <property type="project" value="UniProtKB-ARBA"/>
</dbReference>
<dbReference type="GO" id="GO:0006338">
    <property type="term" value="P:chromatin remodeling"/>
    <property type="evidence" value="ECO:0007669"/>
    <property type="project" value="TreeGrafter"/>
</dbReference>
<dbReference type="PANTHER" id="PTHR12374:SF63">
    <property type="entry name" value="TRANSCRIPTIONAL ADAPTER 2-BETA"/>
    <property type="match status" value="1"/>
</dbReference>
<dbReference type="CDD" id="cd00167">
    <property type="entry name" value="SANT"/>
    <property type="match status" value="1"/>
</dbReference>
<dbReference type="InterPro" id="IPR055141">
    <property type="entry name" value="TADA2A_B-like_dom"/>
</dbReference>
<feature type="region of interest" description="Disordered" evidence="10">
    <location>
        <begin position="313"/>
        <end position="378"/>
    </location>
</feature>
<dbReference type="SMART" id="SM00717">
    <property type="entry name" value="SANT"/>
    <property type="match status" value="1"/>
</dbReference>
<dbReference type="GO" id="GO:0005634">
    <property type="term" value="C:nucleus"/>
    <property type="evidence" value="ECO:0007669"/>
    <property type="project" value="UniProtKB-SubCell"/>
</dbReference>
<evidence type="ECO:0000256" key="5">
    <source>
        <dbReference type="ARBA" id="ARBA00023015"/>
    </source>
</evidence>
<keyword evidence="16" id="KW-1185">Reference proteome</keyword>
<evidence type="ECO:0000256" key="10">
    <source>
        <dbReference type="SAM" id="MobiDB-lite"/>
    </source>
</evidence>
<evidence type="ECO:0000256" key="7">
    <source>
        <dbReference type="ARBA" id="ARBA00023242"/>
    </source>
</evidence>
<keyword evidence="2" id="KW-0479">Metal-binding</keyword>
<dbReference type="InterPro" id="IPR001005">
    <property type="entry name" value="SANT/Myb"/>
</dbReference>
<dbReference type="InterPro" id="IPR017884">
    <property type="entry name" value="SANT_dom"/>
</dbReference>
<dbReference type="Pfam" id="PF00249">
    <property type="entry name" value="Myb_DNA-binding"/>
    <property type="match status" value="1"/>
</dbReference>
<dbReference type="AlphaFoldDB" id="A0A9N9R4C3"/>
<dbReference type="Gene3D" id="3.30.60.90">
    <property type="match status" value="1"/>
</dbReference>
<evidence type="ECO:0000259" key="13">
    <source>
        <dbReference type="PROSITE" id="PS51293"/>
    </source>
</evidence>
<dbReference type="PROSITE" id="PS51293">
    <property type="entry name" value="SANT"/>
    <property type="match status" value="1"/>
</dbReference>
<evidence type="ECO:0000313" key="15">
    <source>
        <dbReference type="EMBL" id="CAG9789291.1"/>
    </source>
</evidence>
<evidence type="ECO:0000256" key="6">
    <source>
        <dbReference type="ARBA" id="ARBA00023163"/>
    </source>
</evidence>
<dbReference type="InterPro" id="IPR000433">
    <property type="entry name" value="Znf_ZZ"/>
</dbReference>
<feature type="domain" description="ZZ-type" evidence="12">
    <location>
        <begin position="7"/>
        <end position="62"/>
    </location>
</feature>
<dbReference type="GO" id="GO:0006357">
    <property type="term" value="P:regulation of transcription by RNA polymerase II"/>
    <property type="evidence" value="ECO:0007669"/>
    <property type="project" value="InterPro"/>
</dbReference>
<dbReference type="SUPFAM" id="SSF57850">
    <property type="entry name" value="RING/U-box"/>
    <property type="match status" value="1"/>
</dbReference>
<dbReference type="GO" id="GO:0003682">
    <property type="term" value="F:chromatin binding"/>
    <property type="evidence" value="ECO:0007669"/>
    <property type="project" value="TreeGrafter"/>
</dbReference>
<accession>A0A9N9R4C3</accession>
<feature type="domain" description="Myb-like" evidence="11">
    <location>
        <begin position="68"/>
        <end position="114"/>
    </location>
</feature>
<evidence type="ECO:0000259" key="14">
    <source>
        <dbReference type="PROSITE" id="PS51294"/>
    </source>
</evidence>
<keyword evidence="7 8" id="KW-0539">Nucleus</keyword>
<feature type="domain" description="HTH myb-type" evidence="14">
    <location>
        <begin position="63"/>
        <end position="118"/>
    </location>
</feature>
<organism evidence="15 16">
    <name type="scientific">Diatraea saccharalis</name>
    <name type="common">sugarcane borer</name>
    <dbReference type="NCBI Taxonomy" id="40085"/>
    <lineage>
        <taxon>Eukaryota</taxon>
        <taxon>Metazoa</taxon>
        <taxon>Ecdysozoa</taxon>
        <taxon>Arthropoda</taxon>
        <taxon>Hexapoda</taxon>
        <taxon>Insecta</taxon>
        <taxon>Pterygota</taxon>
        <taxon>Neoptera</taxon>
        <taxon>Endopterygota</taxon>
        <taxon>Lepidoptera</taxon>
        <taxon>Glossata</taxon>
        <taxon>Ditrysia</taxon>
        <taxon>Pyraloidea</taxon>
        <taxon>Crambidae</taxon>
        <taxon>Crambinae</taxon>
        <taxon>Diatraea</taxon>
    </lineage>
</organism>
<gene>
    <name evidence="15" type="ORF">DIATSA_LOCUS7037</name>
</gene>
<comment type="subcellular location">
    <subcellularLocation>
        <location evidence="1 8">Nucleus</location>
    </subcellularLocation>
</comment>
<dbReference type="Gene3D" id="1.10.10.60">
    <property type="entry name" value="Homeodomain-like"/>
    <property type="match status" value="1"/>
</dbReference>
<evidence type="ECO:0000259" key="12">
    <source>
        <dbReference type="PROSITE" id="PS50135"/>
    </source>
</evidence>
<name>A0A9N9R4C3_9NEOP</name>
<dbReference type="PROSITE" id="PS01357">
    <property type="entry name" value="ZF_ZZ_1"/>
    <property type="match status" value="1"/>
</dbReference>
<dbReference type="Pfam" id="PF25299">
    <property type="entry name" value="ZZ_ADA2"/>
    <property type="match status" value="1"/>
</dbReference>
<dbReference type="SMART" id="SM00291">
    <property type="entry name" value="ZnF_ZZ"/>
    <property type="match status" value="1"/>
</dbReference>
<dbReference type="PROSITE" id="PS50090">
    <property type="entry name" value="MYB_LIKE"/>
    <property type="match status" value="1"/>
</dbReference>
<evidence type="ECO:0000313" key="16">
    <source>
        <dbReference type="Proteomes" id="UP001153714"/>
    </source>
</evidence>